<keyword evidence="1" id="KW-0689">Ribosomal protein</keyword>
<dbReference type="STRING" id="1286528.NHE_0267"/>
<dbReference type="HOGENOM" id="CLU_2554789_0_0_5"/>
<evidence type="ECO:0000313" key="2">
    <source>
        <dbReference type="Proteomes" id="UP000023755"/>
    </source>
</evidence>
<keyword evidence="1" id="KW-0687">Ribonucleoprotein</keyword>
<protein>
    <submittedName>
        <fullName evidence="1">Putative ribosomal protein L15</fullName>
    </submittedName>
</protein>
<reference evidence="1 2" key="1">
    <citation type="submission" date="2014-03" db="EMBL/GenBank/DDBJ databases">
        <title>Sequencing and Comparison of Genomes and Transcriptome Profiles of Human Ehrlichiosis Agents.</title>
        <authorList>
            <person name="Lin M."/>
            <person name="Daugherty S.C."/>
            <person name="Nagaraj S."/>
            <person name="Cheng Z."/>
            <person name="Xiong Q."/>
            <person name="Lin F.-Y."/>
            <person name="Sengamalay N."/>
            <person name="Ott S."/>
            <person name="Godinez A."/>
            <person name="Tallon L.J."/>
            <person name="Sadzewicz L."/>
            <person name="Fraser C.M."/>
            <person name="Dunning Hotopp J.C."/>
            <person name="Rikihisa Y."/>
        </authorList>
    </citation>
    <scope>NUCLEOTIDE SEQUENCE [LARGE SCALE GENOMIC DNA]</scope>
    <source>
        <strain evidence="1 2">Oregon</strain>
    </source>
</reference>
<name>X5GVX3_9RICK</name>
<proteinExistence type="predicted"/>
<dbReference type="GO" id="GO:0005840">
    <property type="term" value="C:ribosome"/>
    <property type="evidence" value="ECO:0007669"/>
    <property type="project" value="UniProtKB-KW"/>
</dbReference>
<dbReference type="EMBL" id="CP007481">
    <property type="protein sequence ID" value="AHX11227.1"/>
    <property type="molecule type" value="Genomic_DNA"/>
</dbReference>
<dbReference type="Proteomes" id="UP000023755">
    <property type="component" value="Chromosome"/>
</dbReference>
<sequence>MNKKIYSIVSAERIASLVQSDLFDSGERHLSKEMMLKCGLVREGFPVKILASHNVSLAELGLLSCEYDKASSAAKRSFGFVQ</sequence>
<organism evidence="1 2">
    <name type="scientific">Neorickettsia helminthoeca str. Oregon</name>
    <dbReference type="NCBI Taxonomy" id="1286528"/>
    <lineage>
        <taxon>Bacteria</taxon>
        <taxon>Pseudomonadati</taxon>
        <taxon>Pseudomonadota</taxon>
        <taxon>Alphaproteobacteria</taxon>
        <taxon>Rickettsiales</taxon>
        <taxon>Anaplasmataceae</taxon>
        <taxon>Neorickettsia</taxon>
    </lineage>
</organism>
<dbReference type="AlphaFoldDB" id="X5GVX3"/>
<keyword evidence="2" id="KW-1185">Reference proteome</keyword>
<evidence type="ECO:0000313" key="1">
    <source>
        <dbReference type="EMBL" id="AHX11227.1"/>
    </source>
</evidence>
<gene>
    <name evidence="1" type="ORF">NHE_0267</name>
</gene>
<dbReference type="KEGG" id="nhm:NHE_0267"/>
<accession>X5GVX3</accession>